<reference evidence="3" key="1">
    <citation type="journal article" date="2021" name="IMA Fungus">
        <title>Genomic characterization of three marine fungi, including Emericellopsis atlantica sp. nov. with signatures of a generalist lifestyle and marine biomass degradation.</title>
        <authorList>
            <person name="Hagestad O.C."/>
            <person name="Hou L."/>
            <person name="Andersen J.H."/>
            <person name="Hansen E.H."/>
            <person name="Altermark B."/>
            <person name="Li C."/>
            <person name="Kuhnert E."/>
            <person name="Cox R.J."/>
            <person name="Crous P.W."/>
            <person name="Spatafora J.W."/>
            <person name="Lail K."/>
            <person name="Amirebrahimi M."/>
            <person name="Lipzen A."/>
            <person name="Pangilinan J."/>
            <person name="Andreopoulos W."/>
            <person name="Hayes R.D."/>
            <person name="Ng V."/>
            <person name="Grigoriev I.V."/>
            <person name="Jackson S.A."/>
            <person name="Sutton T.D.S."/>
            <person name="Dobson A.D.W."/>
            <person name="Rama T."/>
        </authorList>
    </citation>
    <scope>NUCLEOTIDE SEQUENCE</scope>
    <source>
        <strain evidence="3">TS7</strain>
    </source>
</reference>
<dbReference type="Proteomes" id="UP000887229">
    <property type="component" value="Unassembled WGS sequence"/>
</dbReference>
<dbReference type="EMBL" id="MU251253">
    <property type="protein sequence ID" value="KAG9254752.1"/>
    <property type="molecule type" value="Genomic_DNA"/>
</dbReference>
<keyword evidence="4" id="KW-1185">Reference proteome</keyword>
<dbReference type="PANTHER" id="PTHR38113:SF2">
    <property type="entry name" value="DUF2293 DOMAIN-CONTAINING PROTEIN"/>
    <property type="match status" value="1"/>
</dbReference>
<feature type="compositionally biased region" description="Acidic residues" evidence="1">
    <location>
        <begin position="317"/>
        <end position="327"/>
    </location>
</feature>
<name>A0A9P7ZN46_9HYPO</name>
<dbReference type="InterPro" id="IPR018744">
    <property type="entry name" value="DUF2293"/>
</dbReference>
<evidence type="ECO:0000313" key="3">
    <source>
        <dbReference type="EMBL" id="KAG9254752.1"/>
    </source>
</evidence>
<feature type="domain" description="DUF2293" evidence="2">
    <location>
        <begin position="94"/>
        <end position="181"/>
    </location>
</feature>
<dbReference type="Pfam" id="PF10056">
    <property type="entry name" value="DUF2293"/>
    <property type="match status" value="1"/>
</dbReference>
<dbReference type="RefSeq" id="XP_046118676.1">
    <property type="nucleotide sequence ID" value="XM_046263442.1"/>
</dbReference>
<gene>
    <name evidence="3" type="ORF">F5Z01DRAFT_654761</name>
</gene>
<dbReference type="OrthoDB" id="5381833at2759"/>
<evidence type="ECO:0000313" key="4">
    <source>
        <dbReference type="Proteomes" id="UP000887229"/>
    </source>
</evidence>
<dbReference type="PANTHER" id="PTHR38113">
    <property type="match status" value="1"/>
</dbReference>
<organism evidence="3 4">
    <name type="scientific">Emericellopsis atlantica</name>
    <dbReference type="NCBI Taxonomy" id="2614577"/>
    <lineage>
        <taxon>Eukaryota</taxon>
        <taxon>Fungi</taxon>
        <taxon>Dikarya</taxon>
        <taxon>Ascomycota</taxon>
        <taxon>Pezizomycotina</taxon>
        <taxon>Sordariomycetes</taxon>
        <taxon>Hypocreomycetidae</taxon>
        <taxon>Hypocreales</taxon>
        <taxon>Bionectriaceae</taxon>
        <taxon>Emericellopsis</taxon>
    </lineage>
</organism>
<feature type="region of interest" description="Disordered" evidence="1">
    <location>
        <begin position="179"/>
        <end position="336"/>
    </location>
</feature>
<protein>
    <recommendedName>
        <fullName evidence="2">DUF2293 domain-containing protein</fullName>
    </recommendedName>
</protein>
<feature type="compositionally biased region" description="Basic and acidic residues" evidence="1">
    <location>
        <begin position="201"/>
        <end position="216"/>
    </location>
</feature>
<proteinExistence type="predicted"/>
<sequence>MPASECEVDVKSQKPKGYGFLAKGNPYKTGICRRLTHASGRKLYVVKGGNKIVGLRAPHDIISKVHQQDKETKATRRAAVERRDGATEATFKEAILKDFPKIPEDSLRTILQHTLKKRSGRVGRTGTRDMTSKVRLAVTAHIRHKYTDYDTLLKRNQKRMQHPQARQLVHPEIVRILRDWRGGKATRPPKSKQTAPTTHNKKQDTPQRAQSAEKKNPSTTKTASHRPNGKSSVSSGSERQEARRLPSVQPAPGRRLRVQTRSMRALGEQNRSFEQLDVSPNDKDNPIVLDSSASEESEAPDNCSDFDSLDGFIVQDGFDDSDDDDTDLELRLEDYE</sequence>
<evidence type="ECO:0000259" key="2">
    <source>
        <dbReference type="Pfam" id="PF10056"/>
    </source>
</evidence>
<accession>A0A9P7ZN46</accession>
<dbReference type="AlphaFoldDB" id="A0A9P7ZN46"/>
<comment type="caution">
    <text evidence="3">The sequence shown here is derived from an EMBL/GenBank/DDBJ whole genome shotgun (WGS) entry which is preliminary data.</text>
</comment>
<dbReference type="GeneID" id="70294345"/>
<evidence type="ECO:0000256" key="1">
    <source>
        <dbReference type="SAM" id="MobiDB-lite"/>
    </source>
</evidence>